<dbReference type="RefSeq" id="WP_043128213.1">
    <property type="nucleotide sequence ID" value="NZ_JTDL01000154.1"/>
</dbReference>
<keyword evidence="4" id="KW-1185">Reference proteome</keyword>
<keyword evidence="1" id="KW-0175">Coiled coil</keyword>
<evidence type="ECO:0000256" key="1">
    <source>
        <dbReference type="SAM" id="Coils"/>
    </source>
</evidence>
<name>A0A0B2A9P0_9MICC</name>
<reference evidence="3 4" key="1">
    <citation type="submission" date="2014-09" db="EMBL/GenBank/DDBJ databases">
        <title>Genome sequence of Sinomonas sp. MUSC 117.</title>
        <authorList>
            <person name="Lee L.-H."/>
        </authorList>
    </citation>
    <scope>NUCLEOTIDE SEQUENCE [LARGE SCALE GENOMIC DNA]</scope>
    <source>
        <strain evidence="3 4">MUSC 117</strain>
    </source>
</reference>
<evidence type="ECO:0000256" key="2">
    <source>
        <dbReference type="SAM" id="MobiDB-lite"/>
    </source>
</evidence>
<sequence>MDTAKPAEPRNGRDPIEGIDFYLRTPENPTPYTLCDRISDTLAGRRDARHLSTGQLAERSPGDPLPDLTPWARALIARSAQVRAKEENVLEAVIDPARREQTRLAHAAAAADTAAAEAEASAAEAEADHAAAHAAGPTSSEPVSAAEAYDSEEVRAGRRARDHRALLAGHRARADRHRAQAAEARRQAHSARTRCADLATKIEGAGNALDRRLDEHTQHTRRRLNTYARAIARRHPDAAIIPALAAALEPAPRPIAGSPALHAL</sequence>
<protein>
    <submittedName>
        <fullName evidence="3">Uncharacterized protein</fullName>
    </submittedName>
</protein>
<comment type="caution">
    <text evidence="3">The sequence shown here is derived from an EMBL/GenBank/DDBJ whole genome shotgun (WGS) entry which is preliminary data.</text>
</comment>
<proteinExistence type="predicted"/>
<feature type="compositionally biased region" description="Low complexity" evidence="2">
    <location>
        <begin position="105"/>
        <end position="124"/>
    </location>
</feature>
<gene>
    <name evidence="3" type="ORF">LK10_20615</name>
</gene>
<dbReference type="OrthoDB" id="10015929at2"/>
<feature type="coiled-coil region" evidence="1">
    <location>
        <begin position="167"/>
        <end position="194"/>
    </location>
</feature>
<evidence type="ECO:0000313" key="4">
    <source>
        <dbReference type="Proteomes" id="UP000030982"/>
    </source>
</evidence>
<dbReference type="EMBL" id="JTDL01000154">
    <property type="protein sequence ID" value="KHL00274.1"/>
    <property type="molecule type" value="Genomic_DNA"/>
</dbReference>
<accession>A0A0B2A9P0</accession>
<evidence type="ECO:0000313" key="3">
    <source>
        <dbReference type="EMBL" id="KHL00274.1"/>
    </source>
</evidence>
<organism evidence="3 4">
    <name type="scientific">Sinomonas humi</name>
    <dbReference type="NCBI Taxonomy" id="1338436"/>
    <lineage>
        <taxon>Bacteria</taxon>
        <taxon>Bacillati</taxon>
        <taxon>Actinomycetota</taxon>
        <taxon>Actinomycetes</taxon>
        <taxon>Micrococcales</taxon>
        <taxon>Micrococcaceae</taxon>
        <taxon>Sinomonas</taxon>
    </lineage>
</organism>
<feature type="region of interest" description="Disordered" evidence="2">
    <location>
        <begin position="105"/>
        <end position="157"/>
    </location>
</feature>
<dbReference type="Proteomes" id="UP000030982">
    <property type="component" value="Unassembled WGS sequence"/>
</dbReference>
<dbReference type="AlphaFoldDB" id="A0A0B2A9P0"/>